<name>A0A5B0QD63_PUCGR</name>
<feature type="signal peptide" evidence="3">
    <location>
        <begin position="1"/>
        <end position="20"/>
    </location>
</feature>
<keyword evidence="2" id="KW-0812">Transmembrane</keyword>
<dbReference type="AlphaFoldDB" id="A0A5B0QD63"/>
<sequence>MFHHKFLFFIAVFCLRKTQSVKLTQVSHAENEDLTGREIPADMDQLDLGQIQNQSNQIIAQYNNQLNQFEKVQDLENSSNPSQLNEAPFQYDEIHQDFFGSQEDEANNNEIERNIKLTSSIPPLNKGNKFGLAKNYVKHPDNKKAKKMLMETMQEEFKGLEEELGDLFENSGVQLKHARKMKAIQNQIKLYIQNWILLQPHTKGLEIQPSASILDDGYCRWGEVYELTRNLKVYMKHKFEDLISKLGIKSRRFLKGGYNSPKVTRLKGKLQRNNLPEDVSKNIFIPQEIHQLIMKQLIRDLPQVLLSLNENSLYFITNADFMRFQRLSFQTADFLYRYELLSVDDFKNLFKTNESIEYAAYNMMMSFAYFHEESCYWRPLNVKAILDSWYSSPFRNIYEVLEKPKKNYFWYSALKFAFKYHLKKNRHKEEWEKNLNWKSFFDKLFEKDNFFHALEQESFENFHPQESKDVKELIQHVADVFGNFKNLSEHQQQETVAELKIFYQVLEFIEEKYSHNASKFYKKSESFQMDLQLMSSSNQFIGELEDVKMYSYAKFYNTNWVKNRENLNHYLDQLHSMNEHITNIYSDHLKKNSNIGGGYSPQMNCYFQHDTILNYVESLQNDSIPYLQSRSRSSLYNLNVEQKYSYSKLEIFKYFMYLVFFFYYCYGRHFYR</sequence>
<keyword evidence="5" id="KW-1185">Reference proteome</keyword>
<keyword evidence="2" id="KW-0472">Membrane</keyword>
<proteinExistence type="predicted"/>
<evidence type="ECO:0000256" key="3">
    <source>
        <dbReference type="SAM" id="SignalP"/>
    </source>
</evidence>
<feature type="coiled-coil region" evidence="1">
    <location>
        <begin position="143"/>
        <end position="170"/>
    </location>
</feature>
<keyword evidence="2" id="KW-1133">Transmembrane helix</keyword>
<protein>
    <submittedName>
        <fullName evidence="4">Uncharacterized protein</fullName>
    </submittedName>
</protein>
<feature type="transmembrane region" description="Helical" evidence="2">
    <location>
        <begin position="651"/>
        <end position="667"/>
    </location>
</feature>
<gene>
    <name evidence="4" type="ORF">PGT21_036592</name>
</gene>
<evidence type="ECO:0000313" key="4">
    <source>
        <dbReference type="EMBL" id="KAA1111101.1"/>
    </source>
</evidence>
<keyword evidence="1" id="KW-0175">Coiled coil</keyword>
<reference evidence="4 5" key="1">
    <citation type="submission" date="2019-05" db="EMBL/GenBank/DDBJ databases">
        <title>Emergence of the Ug99 lineage of the wheat stem rust pathogen through somatic hybridization.</title>
        <authorList>
            <person name="Li F."/>
            <person name="Upadhyaya N.M."/>
            <person name="Sperschneider J."/>
            <person name="Matny O."/>
            <person name="Nguyen-Phuc H."/>
            <person name="Mago R."/>
            <person name="Raley C."/>
            <person name="Miller M.E."/>
            <person name="Silverstein K.A.T."/>
            <person name="Henningsen E."/>
            <person name="Hirsch C.D."/>
            <person name="Visser B."/>
            <person name="Pretorius Z.A."/>
            <person name="Steffenson B.J."/>
            <person name="Schwessinger B."/>
            <person name="Dodds P.N."/>
            <person name="Figueroa M."/>
        </authorList>
    </citation>
    <scope>NUCLEOTIDE SEQUENCE [LARGE SCALE GENOMIC DNA]</scope>
    <source>
        <strain evidence="4">21-0</strain>
    </source>
</reference>
<accession>A0A5B0QD63</accession>
<dbReference type="Proteomes" id="UP000324748">
    <property type="component" value="Unassembled WGS sequence"/>
</dbReference>
<dbReference type="OrthoDB" id="10284846at2759"/>
<keyword evidence="3" id="KW-0732">Signal</keyword>
<evidence type="ECO:0000256" key="1">
    <source>
        <dbReference type="SAM" id="Coils"/>
    </source>
</evidence>
<evidence type="ECO:0000256" key="2">
    <source>
        <dbReference type="SAM" id="Phobius"/>
    </source>
</evidence>
<organism evidence="4 5">
    <name type="scientific">Puccinia graminis f. sp. tritici</name>
    <dbReference type="NCBI Taxonomy" id="56615"/>
    <lineage>
        <taxon>Eukaryota</taxon>
        <taxon>Fungi</taxon>
        <taxon>Dikarya</taxon>
        <taxon>Basidiomycota</taxon>
        <taxon>Pucciniomycotina</taxon>
        <taxon>Pucciniomycetes</taxon>
        <taxon>Pucciniales</taxon>
        <taxon>Pucciniaceae</taxon>
        <taxon>Puccinia</taxon>
    </lineage>
</organism>
<evidence type="ECO:0000313" key="5">
    <source>
        <dbReference type="Proteomes" id="UP000324748"/>
    </source>
</evidence>
<dbReference type="EMBL" id="VSWC01000027">
    <property type="protein sequence ID" value="KAA1111101.1"/>
    <property type="molecule type" value="Genomic_DNA"/>
</dbReference>
<feature type="chain" id="PRO_5022662272" evidence="3">
    <location>
        <begin position="21"/>
        <end position="672"/>
    </location>
</feature>
<comment type="caution">
    <text evidence="4">The sequence shown here is derived from an EMBL/GenBank/DDBJ whole genome shotgun (WGS) entry which is preliminary data.</text>
</comment>